<dbReference type="Gene3D" id="2.60.120.260">
    <property type="entry name" value="Galactose-binding domain-like"/>
    <property type="match status" value="1"/>
</dbReference>
<keyword evidence="3" id="KW-0378">Hydrolase</keyword>
<dbReference type="SUPFAM" id="SSF52266">
    <property type="entry name" value="SGNH hydrolase"/>
    <property type="match status" value="1"/>
</dbReference>
<dbReference type="InterPro" id="IPR013830">
    <property type="entry name" value="SGNH_hydro"/>
</dbReference>
<protein>
    <submittedName>
        <fullName evidence="3">SGNH/GDSL hydrolase family protein</fullName>
    </submittedName>
</protein>
<keyword evidence="4" id="KW-1185">Reference proteome</keyword>
<dbReference type="Gene3D" id="3.40.50.1110">
    <property type="entry name" value="SGNH hydrolase"/>
    <property type="match status" value="1"/>
</dbReference>
<organism evidence="3 4">
    <name type="scientific">Chitinophaga qingshengii</name>
    <dbReference type="NCBI Taxonomy" id="1569794"/>
    <lineage>
        <taxon>Bacteria</taxon>
        <taxon>Pseudomonadati</taxon>
        <taxon>Bacteroidota</taxon>
        <taxon>Chitinophagia</taxon>
        <taxon>Chitinophagales</taxon>
        <taxon>Chitinophagaceae</taxon>
        <taxon>Chitinophaga</taxon>
    </lineage>
</organism>
<dbReference type="Pfam" id="PF13472">
    <property type="entry name" value="Lipase_GDSL_2"/>
    <property type="match status" value="1"/>
</dbReference>
<accession>A0ABR7TNH1</accession>
<dbReference type="PANTHER" id="PTHR34407">
    <property type="entry name" value="EXPRESSED PROTEIN"/>
    <property type="match status" value="1"/>
</dbReference>
<dbReference type="GO" id="GO:0016787">
    <property type="term" value="F:hydrolase activity"/>
    <property type="evidence" value="ECO:0007669"/>
    <property type="project" value="UniProtKB-KW"/>
</dbReference>
<dbReference type="CDD" id="cd00229">
    <property type="entry name" value="SGNH_hydrolase"/>
    <property type="match status" value="1"/>
</dbReference>
<evidence type="ECO:0000313" key="3">
    <source>
        <dbReference type="EMBL" id="MBC9932031.1"/>
    </source>
</evidence>
<dbReference type="InterPro" id="IPR036514">
    <property type="entry name" value="SGNH_hydro_sf"/>
</dbReference>
<reference evidence="3 4" key="1">
    <citation type="submission" date="2020-09" db="EMBL/GenBank/DDBJ databases">
        <title>Genome sequences of type strains of Chitinophaga qingshengii and Chitinophaga varians.</title>
        <authorList>
            <person name="Kittiwongwattana C."/>
        </authorList>
    </citation>
    <scope>NUCLEOTIDE SEQUENCE [LARGE SCALE GENOMIC DNA]</scope>
    <source>
        <strain evidence="3 4">JCM 30026</strain>
    </source>
</reference>
<gene>
    <name evidence="3" type="ORF">ICL07_16725</name>
</gene>
<keyword evidence="1" id="KW-0732">Signal</keyword>
<sequence length="471" mass="51408">MSHKRYGILSLFLLTLLTTVTAQQRGEQELIAASQAGASFLYFNPGDTTVPLVSPGTWSNGNECTVRGGLPHFFRKAAAGQPLTIGFIGGSITQGNACYRPQAARYIQAMFPGTAMKGINAGVSGTGTDLGACRLQGQLLQYHPDLVFVEFAVNGAYPEGMEGIIRQIRRASPQTDICLIYTINNGQTKIYTAGGIPENIQRLERLAAYYQLPSIHLGMEVAQLEQEGKLLWKSAEDVPGKIVFSRDGTHPITAGGNLYAAAMARGMHKIQTAGDVDTLPLPAPLLADNWEDAGMYDPQEIAVFGDGWKKTATDQLPLRQFHPWFPYVMTAAQPGAAFTFRFTGTLFGIFDIGGPEAGQLEAVVDGKVMKLACYSPQGTHFLSEAKTTDSSGSVTINRFNYYCNNRYRGQHEMILLPPGKHTVTLRLAAQKADKRKILGSTQQEDITHHPEKYDRTVVYIGKILLRGKPGF</sequence>
<feature type="chain" id="PRO_5045164580" evidence="1">
    <location>
        <begin position="23"/>
        <end position="471"/>
    </location>
</feature>
<dbReference type="PANTHER" id="PTHR34407:SF1">
    <property type="entry name" value="SGNH HYDROLASE-TYPE ESTERASE DOMAIN-CONTAINING PROTEIN"/>
    <property type="match status" value="1"/>
</dbReference>
<dbReference type="Proteomes" id="UP000659124">
    <property type="component" value="Unassembled WGS sequence"/>
</dbReference>
<evidence type="ECO:0000259" key="2">
    <source>
        <dbReference type="Pfam" id="PF13472"/>
    </source>
</evidence>
<comment type="caution">
    <text evidence="3">The sequence shown here is derived from an EMBL/GenBank/DDBJ whole genome shotgun (WGS) entry which is preliminary data.</text>
</comment>
<dbReference type="EMBL" id="JACVFC010000002">
    <property type="protein sequence ID" value="MBC9932031.1"/>
    <property type="molecule type" value="Genomic_DNA"/>
</dbReference>
<feature type="domain" description="SGNH hydrolase-type esterase" evidence="2">
    <location>
        <begin position="87"/>
        <end position="232"/>
    </location>
</feature>
<evidence type="ECO:0000313" key="4">
    <source>
        <dbReference type="Proteomes" id="UP000659124"/>
    </source>
</evidence>
<proteinExistence type="predicted"/>
<name>A0ABR7TNH1_9BACT</name>
<feature type="signal peptide" evidence="1">
    <location>
        <begin position="1"/>
        <end position="22"/>
    </location>
</feature>
<dbReference type="RefSeq" id="WP_188089169.1">
    <property type="nucleotide sequence ID" value="NZ_JACVFC010000002.1"/>
</dbReference>
<evidence type="ECO:0000256" key="1">
    <source>
        <dbReference type="SAM" id="SignalP"/>
    </source>
</evidence>